<dbReference type="AlphaFoldDB" id="A0A4P9WR89"/>
<feature type="signal peptide" evidence="1">
    <location>
        <begin position="1"/>
        <end position="17"/>
    </location>
</feature>
<accession>A0A4P9WR89</accession>
<evidence type="ECO:0000313" key="2">
    <source>
        <dbReference type="EMBL" id="RKO95721.1"/>
    </source>
</evidence>
<sequence>MLMLLTLVEFLTNGAAAAATASTAAAVSTTDTAASPTPSYPRSPGLTLARALVALLVRAPRTPTACGPGDDFWRVFTLPALKALVNLGHGAALVLAPEPAAAALSRSAASSPAAVPTADAMRMVLEWACMWYDARRHISHQLVLQDSAAVLSGGDGTASPLATAPAAARTSTMGLNDIDPVELDAFFFDRSMLACGFLMNLLRGTRTAAALSSGSPAQW</sequence>
<feature type="non-terminal residue" evidence="2">
    <location>
        <position position="219"/>
    </location>
</feature>
<evidence type="ECO:0000313" key="3">
    <source>
        <dbReference type="Proteomes" id="UP000268535"/>
    </source>
</evidence>
<proteinExistence type="predicted"/>
<evidence type="ECO:0000256" key="1">
    <source>
        <dbReference type="SAM" id="SignalP"/>
    </source>
</evidence>
<dbReference type="Proteomes" id="UP000268535">
    <property type="component" value="Unassembled WGS sequence"/>
</dbReference>
<gene>
    <name evidence="2" type="ORF">CAUPRSCDRAFT_12582</name>
</gene>
<dbReference type="EMBL" id="ML011050">
    <property type="protein sequence ID" value="RKO95721.1"/>
    <property type="molecule type" value="Genomic_DNA"/>
</dbReference>
<name>A0A4P9WR89_9FUNG</name>
<feature type="chain" id="PRO_5020498177" evidence="1">
    <location>
        <begin position="18"/>
        <end position="219"/>
    </location>
</feature>
<protein>
    <submittedName>
        <fullName evidence="2">Uncharacterized protein</fullName>
    </submittedName>
</protein>
<organism evidence="2 3">
    <name type="scientific">Caulochytrium protostelioides</name>
    <dbReference type="NCBI Taxonomy" id="1555241"/>
    <lineage>
        <taxon>Eukaryota</taxon>
        <taxon>Fungi</taxon>
        <taxon>Fungi incertae sedis</taxon>
        <taxon>Chytridiomycota</taxon>
        <taxon>Chytridiomycota incertae sedis</taxon>
        <taxon>Chytridiomycetes</taxon>
        <taxon>Caulochytriales</taxon>
        <taxon>Caulochytriaceae</taxon>
        <taxon>Caulochytrium</taxon>
    </lineage>
</organism>
<keyword evidence="1" id="KW-0732">Signal</keyword>
<reference evidence="3" key="1">
    <citation type="journal article" date="2018" name="Nat. Microbiol.">
        <title>Leveraging single-cell genomics to expand the fungal tree of life.</title>
        <authorList>
            <person name="Ahrendt S.R."/>
            <person name="Quandt C.A."/>
            <person name="Ciobanu D."/>
            <person name="Clum A."/>
            <person name="Salamov A."/>
            <person name="Andreopoulos B."/>
            <person name="Cheng J.F."/>
            <person name="Woyke T."/>
            <person name="Pelin A."/>
            <person name="Henrissat B."/>
            <person name="Reynolds N.K."/>
            <person name="Benny G.L."/>
            <person name="Smith M.E."/>
            <person name="James T.Y."/>
            <person name="Grigoriev I.V."/>
        </authorList>
    </citation>
    <scope>NUCLEOTIDE SEQUENCE [LARGE SCALE GENOMIC DNA]</scope>
    <source>
        <strain evidence="3">ATCC 52028</strain>
    </source>
</reference>